<dbReference type="Pfam" id="PF22026">
    <property type="entry name" value="Alpha-amylase_C_2"/>
    <property type="match status" value="1"/>
</dbReference>
<evidence type="ECO:0000256" key="7">
    <source>
        <dbReference type="ARBA" id="ARBA00022801"/>
    </source>
</evidence>
<dbReference type="SUPFAM" id="SSF51445">
    <property type="entry name" value="(Trans)glycosidases"/>
    <property type="match status" value="1"/>
</dbReference>
<dbReference type="PIRSF" id="PIRSF001024">
    <property type="entry name" value="Alph-amyl_fung"/>
    <property type="match status" value="1"/>
</dbReference>
<evidence type="ECO:0000256" key="8">
    <source>
        <dbReference type="ARBA" id="ARBA00022837"/>
    </source>
</evidence>
<evidence type="ECO:0000256" key="1">
    <source>
        <dbReference type="ARBA" id="ARBA00000548"/>
    </source>
</evidence>
<dbReference type="CDD" id="cd11339">
    <property type="entry name" value="AmyAc_bac_CMD_like_2"/>
    <property type="match status" value="1"/>
</dbReference>
<proteinExistence type="inferred from homology"/>
<dbReference type="PANTHER" id="PTHR10357:SF215">
    <property type="entry name" value="ALPHA-AMYLASE 1"/>
    <property type="match status" value="1"/>
</dbReference>
<dbReference type="eggNOG" id="COG0366">
    <property type="taxonomic scope" value="Bacteria"/>
</dbReference>
<evidence type="ECO:0000256" key="3">
    <source>
        <dbReference type="ARBA" id="ARBA00008061"/>
    </source>
</evidence>
<comment type="cofactor">
    <cofactor evidence="2">
        <name>Ca(2+)</name>
        <dbReference type="ChEBI" id="CHEBI:29108"/>
    </cofactor>
</comment>
<dbReference type="PATRIC" id="fig|997296.3.peg.683"/>
<evidence type="ECO:0000256" key="5">
    <source>
        <dbReference type="ARBA" id="ARBA00022723"/>
    </source>
</evidence>
<organism evidence="13 14">
    <name type="scientific">Bacillus methanolicus PB1</name>
    <dbReference type="NCBI Taxonomy" id="997296"/>
    <lineage>
        <taxon>Bacteria</taxon>
        <taxon>Bacillati</taxon>
        <taxon>Bacillota</taxon>
        <taxon>Bacilli</taxon>
        <taxon>Bacillales</taxon>
        <taxon>Bacillaceae</taxon>
        <taxon>Bacillus</taxon>
    </lineage>
</organism>
<keyword evidence="11" id="KW-0472">Membrane</keyword>
<keyword evidence="11" id="KW-0812">Transmembrane</keyword>
<evidence type="ECO:0000256" key="9">
    <source>
        <dbReference type="ARBA" id="ARBA00023277"/>
    </source>
</evidence>
<name>I3E5X2_BACMT</name>
<dbReference type="InterPro" id="IPR017853">
    <property type="entry name" value="GH"/>
</dbReference>
<keyword evidence="9" id="KW-0119">Carbohydrate metabolism</keyword>
<evidence type="ECO:0000256" key="2">
    <source>
        <dbReference type="ARBA" id="ARBA00001913"/>
    </source>
</evidence>
<dbReference type="RefSeq" id="WP_003350655.1">
    <property type="nucleotide sequence ID" value="NZ_AFEU01000001.1"/>
</dbReference>
<dbReference type="OrthoDB" id="9805159at2"/>
<feature type="domain" description="Glycosyl hydrolase family 13 catalytic" evidence="12">
    <location>
        <begin position="38"/>
        <end position="386"/>
    </location>
</feature>
<feature type="transmembrane region" description="Helical" evidence="11">
    <location>
        <begin position="482"/>
        <end position="502"/>
    </location>
</feature>
<dbReference type="GO" id="GO:0005975">
    <property type="term" value="P:carbohydrate metabolic process"/>
    <property type="evidence" value="ECO:0007669"/>
    <property type="project" value="InterPro"/>
</dbReference>
<keyword evidence="10" id="KW-0326">Glycosidase</keyword>
<dbReference type="STRING" id="997296.PB1_03100"/>
<dbReference type="Proteomes" id="UP000010523">
    <property type="component" value="Unassembled WGS sequence"/>
</dbReference>
<comment type="caution">
    <text evidence="13">The sequence shown here is derived from an EMBL/GenBank/DDBJ whole genome shotgun (WGS) entry which is preliminary data.</text>
</comment>
<keyword evidence="5" id="KW-0479">Metal-binding</keyword>
<reference evidence="13 14" key="1">
    <citation type="journal article" date="2012" name="Appl. Environ. Microbiol.">
        <title>Genome Sequence of Thermotolerant Bacillus methanolicus: Features and Regulation Related to Methylotrophy and Production of L-Lysine and L-Glutamate from Methanol.</title>
        <authorList>
            <person name="Heggeset T.M."/>
            <person name="Krog A."/>
            <person name="Balzer S."/>
            <person name="Wentzel A."/>
            <person name="Ellingsen T.E."/>
            <person name="Brautaset T."/>
        </authorList>
    </citation>
    <scope>NUCLEOTIDE SEQUENCE [LARGE SCALE GENOMIC DNA]</scope>
    <source>
        <strain evidence="13 14">PB1</strain>
    </source>
</reference>
<keyword evidence="7" id="KW-0378">Hydrolase</keyword>
<comment type="similarity">
    <text evidence="3">Belongs to the glycosyl hydrolase 13 family.</text>
</comment>
<gene>
    <name evidence="13" type="ORF">PB1_03100</name>
</gene>
<dbReference type="SMART" id="SM00642">
    <property type="entry name" value="Aamy"/>
    <property type="match status" value="1"/>
</dbReference>
<dbReference type="Pfam" id="PF00128">
    <property type="entry name" value="Alpha-amylase"/>
    <property type="match status" value="1"/>
</dbReference>
<accession>I3E5X2</accession>
<dbReference type="GO" id="GO:0005509">
    <property type="term" value="F:calcium ion binding"/>
    <property type="evidence" value="ECO:0007669"/>
    <property type="project" value="InterPro"/>
</dbReference>
<evidence type="ECO:0000259" key="12">
    <source>
        <dbReference type="SMART" id="SM00642"/>
    </source>
</evidence>
<evidence type="ECO:0000256" key="6">
    <source>
        <dbReference type="ARBA" id="ARBA00022729"/>
    </source>
</evidence>
<protein>
    <recommendedName>
        <fullName evidence="4">alpha-amylase</fullName>
        <ecNumber evidence="4">3.2.1.1</ecNumber>
    </recommendedName>
</protein>
<dbReference type="InterPro" id="IPR013780">
    <property type="entry name" value="Glyco_hydro_b"/>
</dbReference>
<keyword evidence="14" id="KW-1185">Reference proteome</keyword>
<keyword evidence="11" id="KW-1133">Transmembrane helix</keyword>
<dbReference type="InterPro" id="IPR006047">
    <property type="entry name" value="GH13_cat_dom"/>
</dbReference>
<keyword evidence="8" id="KW-0106">Calcium</keyword>
<dbReference type="InterPro" id="IPR013777">
    <property type="entry name" value="A-amylase-like"/>
</dbReference>
<keyword evidence="6" id="KW-0732">Signal</keyword>
<dbReference type="EMBL" id="AFEU01000001">
    <property type="protein sequence ID" value="EIJ81893.1"/>
    <property type="molecule type" value="Genomic_DNA"/>
</dbReference>
<evidence type="ECO:0000313" key="13">
    <source>
        <dbReference type="EMBL" id="EIJ81893.1"/>
    </source>
</evidence>
<dbReference type="Gene3D" id="2.60.40.1180">
    <property type="entry name" value="Golgi alpha-mannosidase II"/>
    <property type="match status" value="1"/>
</dbReference>
<dbReference type="GO" id="GO:0004556">
    <property type="term" value="F:alpha-amylase activity"/>
    <property type="evidence" value="ECO:0007669"/>
    <property type="project" value="UniProtKB-EC"/>
</dbReference>
<dbReference type="Gene3D" id="3.20.20.80">
    <property type="entry name" value="Glycosidases"/>
    <property type="match status" value="1"/>
</dbReference>
<dbReference type="AlphaFoldDB" id="I3E5X2"/>
<evidence type="ECO:0000256" key="11">
    <source>
        <dbReference type="SAM" id="Phobius"/>
    </source>
</evidence>
<sequence length="511" mass="59375">MKKFFVTYILIPFLLFYAVPIEAAEKEQRKWKDETIYFLMVDRFNDGDTTNNFTVDVNDPEAYQGGDFQGIIDKLDYIKDMGFTAICLTPIFDNDKKGYHGYWIKDFYKTEEHFGSLDKFKELVKEAHKRNMKVILDFVANHVGLKSEWVNDPDKQDWFHDKKEIINWNNQKELENGWLNGLPDLAQENPEVKNYLIDAAKWWIKETDIDGYRLHAVNHAPVSFWADFAKEIKKEKQDFFLLGEIWSIEPTYIAQYEKAGIDGFVDYPLNGHLRTAFAKPDQSLERLFTVWETNKEAFENPYLLGTFMDNHDTVRFTRAAVNNNLHPGPRWKLALTYLYTTPGIPIVYYGSEIALDGGKDPDNRRIMDFRTDKELIDYISKIGELRDKHPSLTRGTMELLYEKKGMAVYKREYENETSVIAINNTKKSQKVTLTDKDIDADKELRGLLNGDVVQSENGEYNLIIDRDEAEIYFLTEKTGLNIPFLVILGGVIAAFILFLILARKKGRKTSS</sequence>
<dbReference type="EC" id="3.2.1.1" evidence="4"/>
<dbReference type="PANTHER" id="PTHR10357">
    <property type="entry name" value="ALPHA-AMYLASE FAMILY MEMBER"/>
    <property type="match status" value="1"/>
</dbReference>
<dbReference type="SUPFAM" id="SSF51011">
    <property type="entry name" value="Glycosyl hydrolase domain"/>
    <property type="match status" value="1"/>
</dbReference>
<evidence type="ECO:0000256" key="10">
    <source>
        <dbReference type="ARBA" id="ARBA00023295"/>
    </source>
</evidence>
<evidence type="ECO:0000256" key="4">
    <source>
        <dbReference type="ARBA" id="ARBA00012595"/>
    </source>
</evidence>
<evidence type="ECO:0000313" key="14">
    <source>
        <dbReference type="Proteomes" id="UP000010523"/>
    </source>
</evidence>
<comment type="catalytic activity">
    <reaction evidence="1">
        <text>Endohydrolysis of (1-&gt;4)-alpha-D-glucosidic linkages in polysaccharides containing three or more (1-&gt;4)-alpha-linked D-glucose units.</text>
        <dbReference type="EC" id="3.2.1.1"/>
    </reaction>
</comment>
<dbReference type="InterPro" id="IPR054174">
    <property type="entry name" value="Alpha-amylase-like_C"/>
</dbReference>